<keyword evidence="5" id="KW-0410">Iron transport</keyword>
<evidence type="ECO:0000256" key="9">
    <source>
        <dbReference type="ARBA" id="ARBA00023065"/>
    </source>
</evidence>
<dbReference type="InterPro" id="IPR000531">
    <property type="entry name" value="Beta-barrel_TonB"/>
</dbReference>
<evidence type="ECO:0000256" key="10">
    <source>
        <dbReference type="ARBA" id="ARBA00023077"/>
    </source>
</evidence>
<dbReference type="PANTHER" id="PTHR32552">
    <property type="entry name" value="FERRICHROME IRON RECEPTOR-RELATED"/>
    <property type="match status" value="1"/>
</dbReference>
<feature type="domain" description="Secretin/TonB short N-terminal" evidence="17">
    <location>
        <begin position="60"/>
        <end position="111"/>
    </location>
</feature>
<keyword evidence="10 15" id="KW-0798">TonB box</keyword>
<accession>N6ZE74</accession>
<dbReference type="Gene3D" id="3.55.50.30">
    <property type="match status" value="1"/>
</dbReference>
<evidence type="ECO:0000256" key="2">
    <source>
        <dbReference type="ARBA" id="ARBA00009810"/>
    </source>
</evidence>
<keyword evidence="19" id="KW-1185">Reference proteome</keyword>
<keyword evidence="11 14" id="KW-0472">Membrane</keyword>
<dbReference type="InterPro" id="IPR012910">
    <property type="entry name" value="Plug_dom"/>
</dbReference>
<dbReference type="Pfam" id="PF00593">
    <property type="entry name" value="TonB_dep_Rec_b-barrel"/>
    <property type="match status" value="1"/>
</dbReference>
<feature type="signal peptide" evidence="16">
    <location>
        <begin position="1"/>
        <end position="28"/>
    </location>
</feature>
<dbReference type="GO" id="GO:0015891">
    <property type="term" value="P:siderophore transport"/>
    <property type="evidence" value="ECO:0007669"/>
    <property type="project" value="InterPro"/>
</dbReference>
<evidence type="ECO:0000259" key="17">
    <source>
        <dbReference type="SMART" id="SM00965"/>
    </source>
</evidence>
<dbReference type="SUPFAM" id="SSF56935">
    <property type="entry name" value="Porins"/>
    <property type="match status" value="1"/>
</dbReference>
<dbReference type="InterPro" id="IPR036942">
    <property type="entry name" value="Beta-barrel_TonB_sf"/>
</dbReference>
<evidence type="ECO:0000256" key="13">
    <source>
        <dbReference type="ARBA" id="ARBA00023237"/>
    </source>
</evidence>
<evidence type="ECO:0000313" key="19">
    <source>
        <dbReference type="Proteomes" id="UP000013232"/>
    </source>
</evidence>
<name>N6ZE74_THAL4</name>
<evidence type="ECO:0000313" key="18">
    <source>
        <dbReference type="EMBL" id="ENO90454.1"/>
    </source>
</evidence>
<evidence type="ECO:0000256" key="3">
    <source>
        <dbReference type="ARBA" id="ARBA00022448"/>
    </source>
</evidence>
<dbReference type="AlphaFoldDB" id="N6ZE74"/>
<evidence type="ECO:0000256" key="1">
    <source>
        <dbReference type="ARBA" id="ARBA00004571"/>
    </source>
</evidence>
<evidence type="ECO:0000256" key="14">
    <source>
        <dbReference type="PROSITE-ProRule" id="PRU01360"/>
    </source>
</evidence>
<dbReference type="GO" id="GO:0015344">
    <property type="term" value="F:siderophore uptake transmembrane transporter activity"/>
    <property type="evidence" value="ECO:0007669"/>
    <property type="project" value="TreeGrafter"/>
</dbReference>
<feature type="chain" id="PRO_5004128838" evidence="16">
    <location>
        <begin position="29"/>
        <end position="813"/>
    </location>
</feature>
<dbReference type="Gene3D" id="2.170.130.10">
    <property type="entry name" value="TonB-dependent receptor, plug domain"/>
    <property type="match status" value="1"/>
</dbReference>
<keyword evidence="6 14" id="KW-0812">Transmembrane</keyword>
<dbReference type="InterPro" id="IPR010105">
    <property type="entry name" value="TonB_sidphr_rcpt"/>
</dbReference>
<comment type="subcellular location">
    <subcellularLocation>
        <location evidence="1 14">Cell outer membrane</location>
        <topology evidence="1 14">Multi-pass membrane protein</topology>
    </subcellularLocation>
</comment>
<reference evidence="18 19" key="1">
    <citation type="submission" date="2012-09" db="EMBL/GenBank/DDBJ databases">
        <title>Draft Genome Sequences of 6 Strains from Genus Thauera.</title>
        <authorList>
            <person name="Liu B."/>
            <person name="Shapleigh J.P."/>
            <person name="Frostegard A.H."/>
        </authorList>
    </citation>
    <scope>NUCLEOTIDE SEQUENCE [LARGE SCALE GENOMIC DNA]</scope>
    <source>
        <strain evidence="19">47Lol / DSM 12138</strain>
    </source>
</reference>
<dbReference type="Gene3D" id="2.40.170.20">
    <property type="entry name" value="TonB-dependent receptor, beta-barrel domain"/>
    <property type="match status" value="1"/>
</dbReference>
<organism evidence="18 19">
    <name type="scientific">Thauera linaloolentis (strain DSM 12138 / JCM 21573 / CCUG 41526 / CIP 105981 / IAM 15112 / NBRC 102519 / 47Lol)</name>
    <dbReference type="NCBI Taxonomy" id="1123367"/>
    <lineage>
        <taxon>Bacteria</taxon>
        <taxon>Pseudomonadati</taxon>
        <taxon>Pseudomonadota</taxon>
        <taxon>Betaproteobacteria</taxon>
        <taxon>Rhodocyclales</taxon>
        <taxon>Zoogloeaceae</taxon>
        <taxon>Thauera</taxon>
    </lineage>
</organism>
<evidence type="ECO:0000256" key="6">
    <source>
        <dbReference type="ARBA" id="ARBA00022692"/>
    </source>
</evidence>
<comment type="caution">
    <text evidence="18">The sequence shown here is derived from an EMBL/GenBank/DDBJ whole genome shotgun (WGS) entry which is preliminary data.</text>
</comment>
<dbReference type="PANTHER" id="PTHR32552:SF74">
    <property type="entry name" value="HYDROXAMATE SIDEROPHORE RECEPTOR FHUE"/>
    <property type="match status" value="1"/>
</dbReference>
<dbReference type="NCBIfam" id="TIGR01783">
    <property type="entry name" value="TonB-siderophor"/>
    <property type="match status" value="1"/>
</dbReference>
<evidence type="ECO:0000256" key="7">
    <source>
        <dbReference type="ARBA" id="ARBA00022729"/>
    </source>
</evidence>
<dbReference type="GO" id="GO:0009279">
    <property type="term" value="C:cell outer membrane"/>
    <property type="evidence" value="ECO:0007669"/>
    <property type="project" value="UniProtKB-SubCell"/>
</dbReference>
<dbReference type="STRING" id="1123367.GCA_000621305_02379"/>
<comment type="similarity">
    <text evidence="2 14 15">Belongs to the TonB-dependent receptor family.</text>
</comment>
<dbReference type="InterPro" id="IPR011662">
    <property type="entry name" value="Secretin/TonB_short_N"/>
</dbReference>
<dbReference type="CDD" id="cd01347">
    <property type="entry name" value="ligand_gated_channel"/>
    <property type="match status" value="1"/>
</dbReference>
<dbReference type="EMBL" id="AMXE01000002">
    <property type="protein sequence ID" value="ENO90454.1"/>
    <property type="molecule type" value="Genomic_DNA"/>
</dbReference>
<protein>
    <submittedName>
        <fullName evidence="18">Outer membrane receptor for ferric coprogen and ferric-rhodotorulic acid</fullName>
    </submittedName>
</protein>
<evidence type="ECO:0000256" key="11">
    <source>
        <dbReference type="ARBA" id="ARBA00023136"/>
    </source>
</evidence>
<dbReference type="Proteomes" id="UP000013232">
    <property type="component" value="Unassembled WGS sequence"/>
</dbReference>
<evidence type="ECO:0000256" key="16">
    <source>
        <dbReference type="SAM" id="SignalP"/>
    </source>
</evidence>
<evidence type="ECO:0000256" key="15">
    <source>
        <dbReference type="RuleBase" id="RU003357"/>
    </source>
</evidence>
<dbReference type="Pfam" id="PF07660">
    <property type="entry name" value="STN"/>
    <property type="match status" value="1"/>
</dbReference>
<proteinExistence type="inferred from homology"/>
<keyword evidence="13 14" id="KW-0998">Cell outer membrane</keyword>
<dbReference type="eggNOG" id="COG4773">
    <property type="taxonomic scope" value="Bacteria"/>
</dbReference>
<dbReference type="GO" id="GO:0038023">
    <property type="term" value="F:signaling receptor activity"/>
    <property type="evidence" value="ECO:0007669"/>
    <property type="project" value="InterPro"/>
</dbReference>
<dbReference type="RefSeq" id="WP_004332657.1">
    <property type="nucleotide sequence ID" value="NZ_AMXE01000002.1"/>
</dbReference>
<keyword evidence="9" id="KW-0406">Ion transport</keyword>
<keyword evidence="8" id="KW-0408">Iron</keyword>
<evidence type="ECO:0000256" key="12">
    <source>
        <dbReference type="ARBA" id="ARBA00023170"/>
    </source>
</evidence>
<dbReference type="FunFam" id="2.170.130.10:FF:000010">
    <property type="entry name" value="Ferripyoverdine receptor"/>
    <property type="match status" value="1"/>
</dbReference>
<evidence type="ECO:0000256" key="5">
    <source>
        <dbReference type="ARBA" id="ARBA00022496"/>
    </source>
</evidence>
<keyword evidence="3 14" id="KW-0813">Transport</keyword>
<dbReference type="SMART" id="SM00965">
    <property type="entry name" value="STN"/>
    <property type="match status" value="1"/>
</dbReference>
<dbReference type="InterPro" id="IPR039426">
    <property type="entry name" value="TonB-dep_rcpt-like"/>
</dbReference>
<dbReference type="OrthoDB" id="9790771at2"/>
<keyword evidence="7 16" id="KW-0732">Signal</keyword>
<gene>
    <name evidence="18" type="ORF">C666_01080</name>
</gene>
<keyword evidence="4 14" id="KW-1134">Transmembrane beta strand</keyword>
<evidence type="ECO:0000256" key="4">
    <source>
        <dbReference type="ARBA" id="ARBA00022452"/>
    </source>
</evidence>
<keyword evidence="12 18" id="KW-0675">Receptor</keyword>
<dbReference type="PROSITE" id="PS52016">
    <property type="entry name" value="TONB_DEPENDENT_REC_3"/>
    <property type="match status" value="1"/>
</dbReference>
<sequence length="813" mass="88648">MHRPHHHRLPARLPLIALCLGLAAPAWAQTGSPLASPLPLSISAQPLDKALTELAAKTGLLIGVDSSLLAGKQGPALDGSYTPATALDKLLEGSGLEAVSQGGNEYTLRRLPVRQGETTLAPVAVTAGIERSATSEGTGSYAARGTTLFKGTQSLKEIPQSVTVITRQRMDDQGLDTLEDVLANATGVTLRRRVGGGNDIIIRGFETSTIQYDGMPLPRTYTNGNMLLASSVHLDRVEVLRGAQGLLEGAGSPAGAVNLVRKRGTAERRLMVEGRAGSWDNYGARIDAGGPLNEAGTLRARAVLDYEDKNAYVDKVWDRNLSAYAALDFDATPDTTLGLGLAHTRFRGNSSIYNGLPRHADGSMPDVSRRANMDADWSESTREETQLFVDFEHRFNPDWKLKASGIYIDETYDGATALSYFRLIPVGGNAMTAPGFAYDFGGRSKGLDINLSGAFQALGIAHEIVVGGSYSNQERDDAFDEYTNTTIDIFDSKADITPLGARALNRMRDLSSKTTQRGLYGLWRGHLTERATLILGGRTSWYDYRSAIVNPVNGVIVTRSREKESGEFTPYGGLVYALTPQWSAYASYAEIFEPQSVTDAGLKVLPPMTGVNYELGIKGELFDGALNTSLAVFRVDQENRAITDYESPMLCGGWYCSRAAGKVRSQGVELEAHGTLARGWQLSGGYTYSRNKYLKDADESLVGKPFNYETPRHMLRLWSDYQLAGELGKWRIGAGVNYRSKQETDSATMKNPVQGGYAVWNARVAYRIDKTWSAALNVENLFDKRYYSNISANYLHSYVGEPRNVLLTVRGSF</sequence>
<dbReference type="InterPro" id="IPR037066">
    <property type="entry name" value="Plug_dom_sf"/>
</dbReference>
<evidence type="ECO:0000256" key="8">
    <source>
        <dbReference type="ARBA" id="ARBA00023004"/>
    </source>
</evidence>
<dbReference type="Pfam" id="PF07715">
    <property type="entry name" value="Plug"/>
    <property type="match status" value="1"/>
</dbReference>